<keyword evidence="7" id="KW-0067">ATP-binding</keyword>
<dbReference type="Gene3D" id="3.30.70.1230">
    <property type="entry name" value="Nucleotide cyclase"/>
    <property type="match status" value="2"/>
</dbReference>
<keyword evidence="4 12" id="KW-0812">Transmembrane</keyword>
<comment type="caution">
    <text evidence="14">The sequence shown here is derived from an EMBL/GenBank/DDBJ whole genome shotgun (WGS) entry which is preliminary data.</text>
</comment>
<dbReference type="SMART" id="SM00044">
    <property type="entry name" value="CYCc"/>
    <property type="match status" value="2"/>
</dbReference>
<proteinExistence type="predicted"/>
<sequence>MTSESLNDPTAFDSDEDDIDIFEGCFQYDLYEIANRSPFEFITTMIRQCNRLMHFSTCIMETYFNDLTVYYVRSALRGVAKFFTLILLTLLIETYAANGKMDPGDFGVFLLLIVVATLGYYFLFKKGGYQTFVCVALVSALILAPVGLTVCYCSTNSPRVHLQLIFFTFLPLRVDIFSMLYILYFLVSGTLDYIFYVYHPPDGSETPFHGKQQLSYWEEHKDYGVHLTKRLLIWFAISTVVLHMGFWHRVRRRSAFLRMGQSLHARIMSKGSEANQRRWIDAIMPSVVTKEYAELRKQNQKHGIKMWIYSKPIENVSILFSDVVGFTRMSSSKTPRQVVFLLNNLFSCFDDLCGFTNCEKIGTLGDCYYCVSGCPLPQPNHAENCIEMGLGMCRIIRKFNRKFKENVDMRVGVHTGKVNAAIIGQIRFRYDVYSYDVIIGNKLESTGLPGRVHISDATYQLVKDIYEVAPGEDLEVQHENISGIAGMILENVWIRTYFVNPRSSKLYRKSEDYGNIRSRSRHMPGGDQSFLDDLNFVTGHAAIPTGVPTKSVWPSVGRFQSPVGMSPVSTSEQTRWHQDAKSQPKHTTPSHRTFITQEKMRKQHTLHKLVFEFINELRYDPRKTTSLFYKMPISLVTLRFLDPEAEKLYLHAGRYNTDPIHMDSPHIAYLMDVIALCTIFHIVLLLSWIQIFDINHSDPFLTVVSSIEVVLTWLVLMLVIWTIYRVPNTSKYYRKSLKAQLLITHPTVKECLLFFLCTLPTIHLTIFILRAMHLSLSQFWCNSFHNTLKDIVVMVNIAATSSWSIVRLVDFCLCIAVSTALDIVIEKPVPLECLDKECMATQSCVSNPVLSAAVQSIILVMILYVIVRRNDHGCRLCYFVATEAKQFLDEAEQTQTDCQGLLYNIIPKYVLGQFIKQVSDSANKSVGYAITLPNIGVAFACISNFFSAYYREDYKGGESALNVLNAIICSFDSLLSKSMFSEVEKIKTINDCYMVAAGLNASATHIDTIDRRSHLVALMNFCFMLFDTLQDFNSNYIIGPDQFHLKIGYNCGSVTAGIIGTRKPMYDIWGDTVNVASRMYSTGRPGMIQVPREVRDTLRGHYEFQLIGQVFVKGKGMMETYSCSQRSFM</sequence>
<organism evidence="14 15">
    <name type="scientific">Calicophoron daubneyi</name>
    <name type="common">Rumen fluke</name>
    <name type="synonym">Paramphistomum daubneyi</name>
    <dbReference type="NCBI Taxonomy" id="300641"/>
    <lineage>
        <taxon>Eukaryota</taxon>
        <taxon>Metazoa</taxon>
        <taxon>Spiralia</taxon>
        <taxon>Lophotrochozoa</taxon>
        <taxon>Platyhelminthes</taxon>
        <taxon>Trematoda</taxon>
        <taxon>Digenea</taxon>
        <taxon>Plagiorchiida</taxon>
        <taxon>Pronocephalata</taxon>
        <taxon>Paramphistomoidea</taxon>
        <taxon>Paramphistomidae</taxon>
        <taxon>Calicophoron</taxon>
    </lineage>
</organism>
<evidence type="ECO:0000256" key="12">
    <source>
        <dbReference type="SAM" id="Phobius"/>
    </source>
</evidence>
<evidence type="ECO:0000256" key="4">
    <source>
        <dbReference type="ARBA" id="ARBA00022692"/>
    </source>
</evidence>
<keyword evidence="9 12" id="KW-1133">Transmembrane helix</keyword>
<comment type="catalytic activity">
    <reaction evidence="1">
        <text>ATP = 3',5'-cyclic AMP + diphosphate</text>
        <dbReference type="Rhea" id="RHEA:15389"/>
        <dbReference type="ChEBI" id="CHEBI:30616"/>
        <dbReference type="ChEBI" id="CHEBI:33019"/>
        <dbReference type="ChEBI" id="CHEBI:58165"/>
        <dbReference type="EC" id="4.6.1.1"/>
    </reaction>
</comment>
<dbReference type="GO" id="GO:0046872">
    <property type="term" value="F:metal ion binding"/>
    <property type="evidence" value="ECO:0007669"/>
    <property type="project" value="UniProtKB-KW"/>
</dbReference>
<name>A0AAV2TXE8_CALDB</name>
<feature type="transmembrane region" description="Helical" evidence="12">
    <location>
        <begin position="703"/>
        <end position="726"/>
    </location>
</feature>
<evidence type="ECO:0000259" key="13">
    <source>
        <dbReference type="PROSITE" id="PS50125"/>
    </source>
</evidence>
<gene>
    <name evidence="14" type="ORF">CDAUBV1_LOCUS16756</name>
</gene>
<evidence type="ECO:0000256" key="3">
    <source>
        <dbReference type="ARBA" id="ARBA00012201"/>
    </source>
</evidence>
<keyword evidence="6" id="KW-0547">Nucleotide-binding</keyword>
<feature type="transmembrane region" description="Helical" evidence="12">
    <location>
        <begin position="231"/>
        <end position="250"/>
    </location>
</feature>
<dbReference type="PROSITE" id="PS50125">
    <property type="entry name" value="GUANYLATE_CYCLASE_2"/>
    <property type="match status" value="2"/>
</dbReference>
<keyword evidence="5" id="KW-0479">Metal-binding</keyword>
<evidence type="ECO:0000256" key="9">
    <source>
        <dbReference type="ARBA" id="ARBA00022989"/>
    </source>
</evidence>
<dbReference type="PANTHER" id="PTHR45627:SF12">
    <property type="entry name" value="ADENYLATE CYCLASE TYPE 2"/>
    <property type="match status" value="1"/>
</dbReference>
<dbReference type="GO" id="GO:0005886">
    <property type="term" value="C:plasma membrane"/>
    <property type="evidence" value="ECO:0007669"/>
    <property type="project" value="TreeGrafter"/>
</dbReference>
<feature type="domain" description="Guanylate cyclase" evidence="13">
    <location>
        <begin position="936"/>
        <end position="1080"/>
    </location>
</feature>
<dbReference type="CDD" id="cd07302">
    <property type="entry name" value="CHD"/>
    <property type="match status" value="2"/>
</dbReference>
<feature type="transmembrane region" description="Helical" evidence="12">
    <location>
        <begin position="129"/>
        <end position="152"/>
    </location>
</feature>
<dbReference type="InterPro" id="IPR001054">
    <property type="entry name" value="A/G_cyclase"/>
</dbReference>
<dbReference type="GO" id="GO:0005524">
    <property type="term" value="F:ATP binding"/>
    <property type="evidence" value="ECO:0007669"/>
    <property type="project" value="UniProtKB-KW"/>
</dbReference>
<evidence type="ECO:0000256" key="2">
    <source>
        <dbReference type="ARBA" id="ARBA00004141"/>
    </source>
</evidence>
<reference evidence="14" key="1">
    <citation type="submission" date="2024-06" db="EMBL/GenBank/DDBJ databases">
        <authorList>
            <person name="Liu X."/>
            <person name="Lenzi L."/>
            <person name="Haldenby T S."/>
            <person name="Uol C."/>
        </authorList>
    </citation>
    <scope>NUCLEOTIDE SEQUENCE</scope>
</reference>
<protein>
    <recommendedName>
        <fullName evidence="3">adenylate cyclase</fullName>
        <ecNumber evidence="3">4.6.1.1</ecNumber>
    </recommendedName>
</protein>
<evidence type="ECO:0000256" key="6">
    <source>
        <dbReference type="ARBA" id="ARBA00022741"/>
    </source>
</evidence>
<evidence type="ECO:0000256" key="8">
    <source>
        <dbReference type="ARBA" id="ARBA00022842"/>
    </source>
</evidence>
<dbReference type="EMBL" id="CAXLJL010000889">
    <property type="protein sequence ID" value="CAL5141522.1"/>
    <property type="molecule type" value="Genomic_DNA"/>
</dbReference>
<evidence type="ECO:0000256" key="1">
    <source>
        <dbReference type="ARBA" id="ARBA00001593"/>
    </source>
</evidence>
<evidence type="ECO:0000313" key="14">
    <source>
        <dbReference type="EMBL" id="CAL5141522.1"/>
    </source>
</evidence>
<feature type="transmembrane region" description="Helical" evidence="12">
    <location>
        <begin position="747"/>
        <end position="769"/>
    </location>
</feature>
<evidence type="ECO:0000256" key="10">
    <source>
        <dbReference type="ARBA" id="ARBA00023136"/>
    </source>
</evidence>
<dbReference type="InterPro" id="IPR029787">
    <property type="entry name" value="Nucleotide_cyclase"/>
</dbReference>
<dbReference type="GO" id="GO:0035556">
    <property type="term" value="P:intracellular signal transduction"/>
    <property type="evidence" value="ECO:0007669"/>
    <property type="project" value="InterPro"/>
</dbReference>
<dbReference type="GO" id="GO:0007189">
    <property type="term" value="P:adenylate cyclase-activating G protein-coupled receptor signaling pathway"/>
    <property type="evidence" value="ECO:0007669"/>
    <property type="project" value="TreeGrafter"/>
</dbReference>
<dbReference type="SUPFAM" id="SSF55073">
    <property type="entry name" value="Nucleotide cyclase"/>
    <property type="match status" value="2"/>
</dbReference>
<evidence type="ECO:0000256" key="11">
    <source>
        <dbReference type="ARBA" id="ARBA00023239"/>
    </source>
</evidence>
<feature type="transmembrane region" description="Helical" evidence="12">
    <location>
        <begin position="669"/>
        <end position="691"/>
    </location>
</feature>
<feature type="transmembrane region" description="Helical" evidence="12">
    <location>
        <begin position="164"/>
        <end position="187"/>
    </location>
</feature>
<dbReference type="GO" id="GO:0004016">
    <property type="term" value="F:adenylate cyclase activity"/>
    <property type="evidence" value="ECO:0007669"/>
    <property type="project" value="UniProtKB-EC"/>
</dbReference>
<dbReference type="EC" id="4.6.1.1" evidence="3"/>
<dbReference type="GO" id="GO:0009190">
    <property type="term" value="P:cyclic nucleotide biosynthetic process"/>
    <property type="evidence" value="ECO:0007669"/>
    <property type="project" value="InterPro"/>
</dbReference>
<feature type="domain" description="Guanylate cyclase" evidence="13">
    <location>
        <begin position="317"/>
        <end position="444"/>
    </location>
</feature>
<evidence type="ECO:0000256" key="5">
    <source>
        <dbReference type="ARBA" id="ARBA00022723"/>
    </source>
</evidence>
<keyword evidence="10 12" id="KW-0472">Membrane</keyword>
<dbReference type="PANTHER" id="PTHR45627">
    <property type="entry name" value="ADENYLATE CYCLASE TYPE 1"/>
    <property type="match status" value="1"/>
</dbReference>
<comment type="subcellular location">
    <subcellularLocation>
        <location evidence="2">Membrane</location>
        <topology evidence="2">Multi-pass membrane protein</topology>
    </subcellularLocation>
</comment>
<feature type="transmembrane region" description="Helical" evidence="12">
    <location>
        <begin position="70"/>
        <end position="92"/>
    </location>
</feature>
<dbReference type="Pfam" id="PF00211">
    <property type="entry name" value="Guanylate_cyc"/>
    <property type="match status" value="2"/>
</dbReference>
<dbReference type="FunFam" id="3.30.70.1230:FF:000008">
    <property type="entry name" value="Adenylate cyclase type 9"/>
    <property type="match status" value="1"/>
</dbReference>
<accession>A0AAV2TXE8</accession>
<keyword evidence="8" id="KW-0460">Magnesium</keyword>
<dbReference type="Proteomes" id="UP001497525">
    <property type="component" value="Unassembled WGS sequence"/>
</dbReference>
<evidence type="ECO:0000256" key="7">
    <source>
        <dbReference type="ARBA" id="ARBA00022840"/>
    </source>
</evidence>
<feature type="transmembrane region" description="Helical" evidence="12">
    <location>
        <begin position="849"/>
        <end position="867"/>
    </location>
</feature>
<feature type="transmembrane region" description="Helical" evidence="12">
    <location>
        <begin position="104"/>
        <end position="123"/>
    </location>
</feature>
<evidence type="ECO:0000313" key="15">
    <source>
        <dbReference type="Proteomes" id="UP001497525"/>
    </source>
</evidence>
<dbReference type="AlphaFoldDB" id="A0AAV2TXE8"/>
<keyword evidence="11" id="KW-0456">Lyase</keyword>